<dbReference type="PRINTS" id="PR00039">
    <property type="entry name" value="HTHLYSR"/>
</dbReference>
<evidence type="ECO:0000256" key="4">
    <source>
        <dbReference type="ARBA" id="ARBA00023163"/>
    </source>
</evidence>
<dbReference type="Proteomes" id="UP001597102">
    <property type="component" value="Unassembled WGS sequence"/>
</dbReference>
<dbReference type="Pfam" id="PF03466">
    <property type="entry name" value="LysR_substrate"/>
    <property type="match status" value="1"/>
</dbReference>
<evidence type="ECO:0000313" key="7">
    <source>
        <dbReference type="Proteomes" id="UP001597102"/>
    </source>
</evidence>
<keyword evidence="7" id="KW-1185">Reference proteome</keyword>
<gene>
    <name evidence="6" type="ORF">ACFQ2F_02900</name>
</gene>
<dbReference type="InterPro" id="IPR036390">
    <property type="entry name" value="WH_DNA-bd_sf"/>
</dbReference>
<reference evidence="7" key="1">
    <citation type="journal article" date="2019" name="Int. J. Syst. Evol. Microbiol.">
        <title>The Global Catalogue of Microorganisms (GCM) 10K type strain sequencing project: providing services to taxonomists for standard genome sequencing and annotation.</title>
        <authorList>
            <consortium name="The Broad Institute Genomics Platform"/>
            <consortium name="The Broad Institute Genome Sequencing Center for Infectious Disease"/>
            <person name="Wu L."/>
            <person name="Ma J."/>
        </authorList>
    </citation>
    <scope>NUCLEOTIDE SEQUENCE [LARGE SCALE GENOMIC DNA]</scope>
    <source>
        <strain evidence="7">CCUG 61697</strain>
    </source>
</reference>
<organism evidence="6 7">
    <name type="scientific">Methyloligella solikamskensis</name>
    <dbReference type="NCBI Taxonomy" id="1177756"/>
    <lineage>
        <taxon>Bacteria</taxon>
        <taxon>Pseudomonadati</taxon>
        <taxon>Pseudomonadota</taxon>
        <taxon>Alphaproteobacteria</taxon>
        <taxon>Hyphomicrobiales</taxon>
        <taxon>Hyphomicrobiaceae</taxon>
        <taxon>Methyloligella</taxon>
    </lineage>
</organism>
<dbReference type="SUPFAM" id="SSF53850">
    <property type="entry name" value="Periplasmic binding protein-like II"/>
    <property type="match status" value="1"/>
</dbReference>
<dbReference type="PANTHER" id="PTHR30126:SF98">
    <property type="entry name" value="HTH-TYPE TRANSCRIPTIONAL ACTIVATOR BAUR"/>
    <property type="match status" value="1"/>
</dbReference>
<keyword evidence="4" id="KW-0804">Transcription</keyword>
<comment type="similarity">
    <text evidence="1">Belongs to the LysR transcriptional regulatory family.</text>
</comment>
<dbReference type="InterPro" id="IPR005119">
    <property type="entry name" value="LysR_subst-bd"/>
</dbReference>
<comment type="caution">
    <text evidence="6">The sequence shown here is derived from an EMBL/GenBank/DDBJ whole genome shotgun (WGS) entry which is preliminary data.</text>
</comment>
<evidence type="ECO:0000256" key="3">
    <source>
        <dbReference type="ARBA" id="ARBA00023125"/>
    </source>
</evidence>
<evidence type="ECO:0000256" key="1">
    <source>
        <dbReference type="ARBA" id="ARBA00009437"/>
    </source>
</evidence>
<name>A0ABW3J8F4_9HYPH</name>
<dbReference type="InterPro" id="IPR000847">
    <property type="entry name" value="LysR_HTH_N"/>
</dbReference>
<evidence type="ECO:0000256" key="2">
    <source>
        <dbReference type="ARBA" id="ARBA00023015"/>
    </source>
</evidence>
<keyword evidence="2" id="KW-0805">Transcription regulation</keyword>
<dbReference type="InterPro" id="IPR036388">
    <property type="entry name" value="WH-like_DNA-bd_sf"/>
</dbReference>
<accession>A0ABW3J8F4</accession>
<feature type="domain" description="HTH lysR-type" evidence="5">
    <location>
        <begin position="11"/>
        <end position="68"/>
    </location>
</feature>
<dbReference type="EMBL" id="JBHTJO010000001">
    <property type="protein sequence ID" value="MFD0986043.1"/>
    <property type="molecule type" value="Genomic_DNA"/>
</dbReference>
<dbReference type="SUPFAM" id="SSF46785">
    <property type="entry name" value="Winged helix' DNA-binding domain"/>
    <property type="match status" value="1"/>
</dbReference>
<dbReference type="Pfam" id="PF00126">
    <property type="entry name" value="HTH_1"/>
    <property type="match status" value="1"/>
</dbReference>
<dbReference type="PROSITE" id="PS50931">
    <property type="entry name" value="HTH_LYSR"/>
    <property type="match status" value="1"/>
</dbReference>
<protein>
    <submittedName>
        <fullName evidence="6">LysR family transcriptional regulator</fullName>
    </submittedName>
</protein>
<dbReference type="Gene3D" id="1.10.10.10">
    <property type="entry name" value="Winged helix-like DNA-binding domain superfamily/Winged helix DNA-binding domain"/>
    <property type="match status" value="1"/>
</dbReference>
<evidence type="ECO:0000259" key="5">
    <source>
        <dbReference type="PROSITE" id="PS50931"/>
    </source>
</evidence>
<keyword evidence="3" id="KW-0238">DNA-binding</keyword>
<sequence>MHPNEMLWRRLDWNLIRLFHEIVQHGGVSAAARNLGRQQPATSQALSRLEDQLGVKLCERGPAGFSVTPEGKIIFEIASEMVELMRQAPDLLAQTAGSVRGSLRVAIMTQVIDPEFDAVLQAIARRHPLLEITIDTAPWQTILDRVRVGDADLGLSYVQILDQVLSYEPLMSETQQLYCSTTHPLYGRSFDNPRALSNESFFLTGRDEPLELVNYRRQYELGKKVRGGSEDLGELKRLIFTGAAIGFLPTRVAEADVKARKLWPLLTDSLLPTYPVYIVTRPVQSRSQPAQLTLDEARRRLRAVGPGRA</sequence>
<dbReference type="RefSeq" id="WP_379085430.1">
    <property type="nucleotide sequence ID" value="NZ_JBHTJO010000001.1"/>
</dbReference>
<proteinExistence type="inferred from homology"/>
<evidence type="ECO:0000313" key="6">
    <source>
        <dbReference type="EMBL" id="MFD0986043.1"/>
    </source>
</evidence>
<dbReference type="Gene3D" id="3.40.190.10">
    <property type="entry name" value="Periplasmic binding protein-like II"/>
    <property type="match status" value="2"/>
</dbReference>
<dbReference type="PANTHER" id="PTHR30126">
    <property type="entry name" value="HTH-TYPE TRANSCRIPTIONAL REGULATOR"/>
    <property type="match status" value="1"/>
</dbReference>
<dbReference type="CDD" id="cd05466">
    <property type="entry name" value="PBP2_LTTR_substrate"/>
    <property type="match status" value="1"/>
</dbReference>